<organism evidence="1">
    <name type="scientific">marine sediment metagenome</name>
    <dbReference type="NCBI Taxonomy" id="412755"/>
    <lineage>
        <taxon>unclassified sequences</taxon>
        <taxon>metagenomes</taxon>
        <taxon>ecological metagenomes</taxon>
    </lineage>
</organism>
<name>X1K4N0_9ZZZZ</name>
<protein>
    <submittedName>
        <fullName evidence="1">Uncharacterized protein</fullName>
    </submittedName>
</protein>
<evidence type="ECO:0000313" key="1">
    <source>
        <dbReference type="EMBL" id="GAH88600.1"/>
    </source>
</evidence>
<gene>
    <name evidence="1" type="ORF">S03H2_62156</name>
</gene>
<feature type="non-terminal residue" evidence="1">
    <location>
        <position position="1"/>
    </location>
</feature>
<dbReference type="AlphaFoldDB" id="X1K4N0"/>
<accession>X1K4N0</accession>
<sequence>LFDPVIAAVHTDLSVCYGINSAGIIAGLYGCNAIHWDCTGWLGFPIYKYKDQKIFFSSTNEIKNAVKKFAKGDKSIGDFSKWRKKVNYFDDFRGKERMVQFIDYFMEEIIKTCDREHSLQFAVKKYMDKNGIPDDIYGAKEWWK</sequence>
<comment type="caution">
    <text evidence="1">The sequence shown here is derived from an EMBL/GenBank/DDBJ whole genome shotgun (WGS) entry which is preliminary data.</text>
</comment>
<dbReference type="EMBL" id="BARU01040175">
    <property type="protein sequence ID" value="GAH88600.1"/>
    <property type="molecule type" value="Genomic_DNA"/>
</dbReference>
<proteinExistence type="predicted"/>
<reference evidence="1" key="1">
    <citation type="journal article" date="2014" name="Front. Microbiol.">
        <title>High frequency of phylogenetically diverse reductive dehalogenase-homologous genes in deep subseafloor sedimentary metagenomes.</title>
        <authorList>
            <person name="Kawai M."/>
            <person name="Futagami T."/>
            <person name="Toyoda A."/>
            <person name="Takaki Y."/>
            <person name="Nishi S."/>
            <person name="Hori S."/>
            <person name="Arai W."/>
            <person name="Tsubouchi T."/>
            <person name="Morono Y."/>
            <person name="Uchiyama I."/>
            <person name="Ito T."/>
            <person name="Fujiyama A."/>
            <person name="Inagaki F."/>
            <person name="Takami H."/>
        </authorList>
    </citation>
    <scope>NUCLEOTIDE SEQUENCE</scope>
    <source>
        <strain evidence="1">Expedition CK06-06</strain>
    </source>
</reference>